<sequence>MSNFTLSVLSTLCLVTKSDIKHHQEELSLTQEEQACFEDTKAALNTVHYAPRVATLQLIFDYAANKQTAEEK</sequence>
<protein>
    <submittedName>
        <fullName evidence="1">Uncharacterized protein</fullName>
    </submittedName>
</protein>
<organism evidence="1 2">
    <name type="scientific">Chitinophaga arvensicola</name>
    <dbReference type="NCBI Taxonomy" id="29529"/>
    <lineage>
        <taxon>Bacteria</taxon>
        <taxon>Pseudomonadati</taxon>
        <taxon>Bacteroidota</taxon>
        <taxon>Chitinophagia</taxon>
        <taxon>Chitinophagales</taxon>
        <taxon>Chitinophagaceae</taxon>
        <taxon>Chitinophaga</taxon>
    </lineage>
</organism>
<dbReference type="AlphaFoldDB" id="A0A1I0NJ12"/>
<dbReference type="EMBL" id="FOJG01000001">
    <property type="protein sequence ID" value="SEW01224.1"/>
    <property type="molecule type" value="Genomic_DNA"/>
</dbReference>
<dbReference type="OrthoDB" id="679366at2"/>
<gene>
    <name evidence="1" type="ORF">SAMN04488122_0194</name>
</gene>
<dbReference type="Proteomes" id="UP000199310">
    <property type="component" value="Unassembled WGS sequence"/>
</dbReference>
<evidence type="ECO:0000313" key="1">
    <source>
        <dbReference type="EMBL" id="SEW01224.1"/>
    </source>
</evidence>
<evidence type="ECO:0000313" key="2">
    <source>
        <dbReference type="Proteomes" id="UP000199310"/>
    </source>
</evidence>
<reference evidence="2" key="1">
    <citation type="submission" date="2016-10" db="EMBL/GenBank/DDBJ databases">
        <authorList>
            <person name="Varghese N."/>
            <person name="Submissions S."/>
        </authorList>
    </citation>
    <scope>NUCLEOTIDE SEQUENCE [LARGE SCALE GENOMIC DNA]</scope>
    <source>
        <strain evidence="2">DSM 3695</strain>
    </source>
</reference>
<keyword evidence="2" id="KW-1185">Reference proteome</keyword>
<dbReference type="RefSeq" id="WP_089889329.1">
    <property type="nucleotide sequence ID" value="NZ_FOJG01000001.1"/>
</dbReference>
<name>A0A1I0NJ12_9BACT</name>
<accession>A0A1I0NJ12</accession>
<dbReference type="STRING" id="29529.SAMN04488122_0194"/>
<proteinExistence type="predicted"/>